<comment type="caution">
    <text evidence="1">The sequence shown here is derived from an EMBL/GenBank/DDBJ whole genome shotgun (WGS) entry which is preliminary data.</text>
</comment>
<reference evidence="1" key="1">
    <citation type="journal article" date="2014" name="Front. Microbiol.">
        <title>High frequency of phylogenetically diverse reductive dehalogenase-homologous genes in deep subseafloor sedimentary metagenomes.</title>
        <authorList>
            <person name="Kawai M."/>
            <person name="Futagami T."/>
            <person name="Toyoda A."/>
            <person name="Takaki Y."/>
            <person name="Nishi S."/>
            <person name="Hori S."/>
            <person name="Arai W."/>
            <person name="Tsubouchi T."/>
            <person name="Morono Y."/>
            <person name="Uchiyama I."/>
            <person name="Ito T."/>
            <person name="Fujiyama A."/>
            <person name="Inagaki F."/>
            <person name="Takami H."/>
        </authorList>
    </citation>
    <scope>NUCLEOTIDE SEQUENCE</scope>
    <source>
        <strain evidence="1">Expedition CK06-06</strain>
    </source>
</reference>
<protein>
    <recommendedName>
        <fullName evidence="2">Secretion system C-terminal sorting domain-containing protein</fullName>
    </recommendedName>
</protein>
<feature type="non-terminal residue" evidence="1">
    <location>
        <position position="226"/>
    </location>
</feature>
<dbReference type="EMBL" id="BARS01053433">
    <property type="protein sequence ID" value="GAG51488.1"/>
    <property type="molecule type" value="Genomic_DNA"/>
</dbReference>
<accession>X0YT33</accession>
<organism evidence="1">
    <name type="scientific">marine sediment metagenome</name>
    <dbReference type="NCBI Taxonomy" id="412755"/>
    <lineage>
        <taxon>unclassified sequences</taxon>
        <taxon>metagenomes</taxon>
        <taxon>ecological metagenomes</taxon>
    </lineage>
</organism>
<dbReference type="AlphaFoldDB" id="X0YT33"/>
<proteinExistence type="predicted"/>
<evidence type="ECO:0000313" key="1">
    <source>
        <dbReference type="EMBL" id="GAG51488.1"/>
    </source>
</evidence>
<gene>
    <name evidence="1" type="ORF">S01H1_79283</name>
</gene>
<evidence type="ECO:0008006" key="2">
    <source>
        <dbReference type="Google" id="ProtNLM"/>
    </source>
</evidence>
<name>X0YT33_9ZZZZ</name>
<feature type="non-terminal residue" evidence="1">
    <location>
        <position position="1"/>
    </location>
</feature>
<sequence>SEVGANFAIYCDRADPLQYNADVDVNQRGDFVVTWTEPFLPSTMIFAQRYDSSGVRVDTNMAVVDDLSAAPESPKVTLTDDGYFMVAWTDHRAQGSDVYFQTFLNGLRQGSNRRVNDENEALQDLVDMTTRSPFLYSVWRDNRVPGLGFSIFFNTVNFTETGVEDDLDEESSPTDFHLSQNYPNPFNPTTRIQYTVGTKQTQPVPVSLKIYNVLGQLVRTLVEEEK</sequence>